<protein>
    <recommendedName>
        <fullName evidence="3">HTH tetR-type domain-containing protein</fullName>
    </recommendedName>
</protein>
<dbReference type="PRINTS" id="PR00455">
    <property type="entry name" value="HTHTETR"/>
</dbReference>
<dbReference type="InterPro" id="IPR050109">
    <property type="entry name" value="HTH-type_TetR-like_transc_reg"/>
</dbReference>
<keyword evidence="1 2" id="KW-0238">DNA-binding</keyword>
<dbReference type="Pfam" id="PF17928">
    <property type="entry name" value="TetR_C_22"/>
    <property type="match status" value="1"/>
</dbReference>
<name>A0ABP7ZW19_9MICO</name>
<dbReference type="PROSITE" id="PS50977">
    <property type="entry name" value="HTH_TETR_2"/>
    <property type="match status" value="1"/>
</dbReference>
<accession>A0ABP7ZW19</accession>
<reference evidence="5" key="1">
    <citation type="journal article" date="2019" name="Int. J. Syst. Evol. Microbiol.">
        <title>The Global Catalogue of Microorganisms (GCM) 10K type strain sequencing project: providing services to taxonomists for standard genome sequencing and annotation.</title>
        <authorList>
            <consortium name="The Broad Institute Genomics Platform"/>
            <consortium name="The Broad Institute Genome Sequencing Center for Infectious Disease"/>
            <person name="Wu L."/>
            <person name="Ma J."/>
        </authorList>
    </citation>
    <scope>NUCLEOTIDE SEQUENCE [LARGE SCALE GENOMIC DNA]</scope>
    <source>
        <strain evidence="5">JCM 17591</strain>
    </source>
</reference>
<evidence type="ECO:0000256" key="1">
    <source>
        <dbReference type="ARBA" id="ARBA00023125"/>
    </source>
</evidence>
<evidence type="ECO:0000259" key="3">
    <source>
        <dbReference type="PROSITE" id="PS50977"/>
    </source>
</evidence>
<evidence type="ECO:0000313" key="4">
    <source>
        <dbReference type="EMBL" id="GAA4171744.1"/>
    </source>
</evidence>
<dbReference type="Proteomes" id="UP001501079">
    <property type="component" value="Unassembled WGS sequence"/>
</dbReference>
<dbReference type="InterPro" id="IPR041674">
    <property type="entry name" value="TetR_C_22"/>
</dbReference>
<evidence type="ECO:0000313" key="5">
    <source>
        <dbReference type="Proteomes" id="UP001501079"/>
    </source>
</evidence>
<dbReference type="InterPro" id="IPR001647">
    <property type="entry name" value="HTH_TetR"/>
</dbReference>
<dbReference type="SUPFAM" id="SSF46689">
    <property type="entry name" value="Homeodomain-like"/>
    <property type="match status" value="1"/>
</dbReference>
<organism evidence="4 5">
    <name type="scientific">Gryllotalpicola koreensis</name>
    <dbReference type="NCBI Taxonomy" id="993086"/>
    <lineage>
        <taxon>Bacteria</taxon>
        <taxon>Bacillati</taxon>
        <taxon>Actinomycetota</taxon>
        <taxon>Actinomycetes</taxon>
        <taxon>Micrococcales</taxon>
        <taxon>Microbacteriaceae</taxon>
        <taxon>Gryllotalpicola</taxon>
    </lineage>
</organism>
<comment type="caution">
    <text evidence="4">The sequence shown here is derived from an EMBL/GenBank/DDBJ whole genome shotgun (WGS) entry which is preliminary data.</text>
</comment>
<proteinExistence type="predicted"/>
<dbReference type="PANTHER" id="PTHR30055">
    <property type="entry name" value="HTH-TYPE TRANSCRIPTIONAL REGULATOR RUTR"/>
    <property type="match status" value="1"/>
</dbReference>
<dbReference type="Gene3D" id="1.10.357.10">
    <property type="entry name" value="Tetracycline Repressor, domain 2"/>
    <property type="match status" value="1"/>
</dbReference>
<dbReference type="Pfam" id="PF00440">
    <property type="entry name" value="TetR_N"/>
    <property type="match status" value="1"/>
</dbReference>
<dbReference type="PANTHER" id="PTHR30055:SF226">
    <property type="entry name" value="HTH-TYPE TRANSCRIPTIONAL REGULATOR PKSA"/>
    <property type="match status" value="1"/>
</dbReference>
<sequence>MKPRQELTVYTQPQDHIEGDLTSVPIHDLAKDPERSLAALVRTEPIQERSAARVDALLDAAAAVVDEIGFDRLTTAMVAERADASIGTVYRYFPDRIALLQGLRERAIGRFRVAVVQRIEEVRPGTWLEAVECSIDASAAMYRTEPGFRIIRFADDERGNEGTGEFSGETAAFSRGLAEVLSAEFGLPAGEDLEFRLGIAVEIGDALVGRAFASSAEGDERYIDEARAVIGAYLGRFYS</sequence>
<gene>
    <name evidence="4" type="ORF">GCM10022287_11480</name>
</gene>
<evidence type="ECO:0000256" key="2">
    <source>
        <dbReference type="PROSITE-ProRule" id="PRU00335"/>
    </source>
</evidence>
<feature type="DNA-binding region" description="H-T-H motif" evidence="2">
    <location>
        <begin position="74"/>
        <end position="93"/>
    </location>
</feature>
<dbReference type="EMBL" id="BAABBW010000002">
    <property type="protein sequence ID" value="GAA4171744.1"/>
    <property type="molecule type" value="Genomic_DNA"/>
</dbReference>
<feature type="domain" description="HTH tetR-type" evidence="3">
    <location>
        <begin position="51"/>
        <end position="111"/>
    </location>
</feature>
<keyword evidence="5" id="KW-1185">Reference proteome</keyword>
<dbReference type="InterPro" id="IPR009057">
    <property type="entry name" value="Homeodomain-like_sf"/>
</dbReference>